<feature type="transmembrane region" description="Helical" evidence="1">
    <location>
        <begin position="55"/>
        <end position="79"/>
    </location>
</feature>
<reference evidence="2 3" key="1">
    <citation type="submission" date="2022-05" db="EMBL/GenBank/DDBJ databases">
        <authorList>
            <person name="Friedrich I."/>
            <person name="Poehlein A."/>
            <person name="Schneider D."/>
            <person name="Hertel R."/>
            <person name="Daniel R."/>
        </authorList>
    </citation>
    <scope>NUCLEOTIDE SEQUENCE [LARGE SCALE GENOMIC DNA]</scope>
</reference>
<protein>
    <submittedName>
        <fullName evidence="2">Uncharacterized protein</fullName>
    </submittedName>
</protein>
<keyword evidence="1" id="KW-0812">Transmembrane</keyword>
<organism evidence="2 3">
    <name type="scientific">Brevundimonas phage vB_BpoS-Domovoi</name>
    <dbReference type="NCBI Taxonomy" id="2948598"/>
    <lineage>
        <taxon>Viruses</taxon>
        <taxon>Duplodnaviria</taxon>
        <taxon>Heunggongvirae</taxon>
        <taxon>Uroviricota</taxon>
        <taxon>Caudoviricetes</taxon>
        <taxon>Jeanschmidtviridae</taxon>
        <taxon>Marchewkavirus</taxon>
        <taxon>Marchewkavirus domovoi</taxon>
    </lineage>
</organism>
<sequence length="94" mass="10738">MTADLERYFGAGGSVLMVLFLMGFGLWCAWRVYVITRTRRWGTILRIVHEYAAPIYPMFVMLALFAVLAVLSVAIGWTLEHLNLWPFWLAPATS</sequence>
<dbReference type="Proteomes" id="UP001057221">
    <property type="component" value="Segment"/>
</dbReference>
<dbReference type="EMBL" id="ON529855">
    <property type="protein sequence ID" value="USN14848.1"/>
    <property type="molecule type" value="Genomic_DNA"/>
</dbReference>
<feature type="transmembrane region" description="Helical" evidence="1">
    <location>
        <begin position="12"/>
        <end position="34"/>
    </location>
</feature>
<name>A0A9E7MR55_9CAUD</name>
<evidence type="ECO:0000313" key="3">
    <source>
        <dbReference type="Proteomes" id="UP001057221"/>
    </source>
</evidence>
<evidence type="ECO:0000313" key="2">
    <source>
        <dbReference type="EMBL" id="USN14848.1"/>
    </source>
</evidence>
<evidence type="ECO:0000256" key="1">
    <source>
        <dbReference type="SAM" id="Phobius"/>
    </source>
</evidence>
<keyword evidence="1" id="KW-0472">Membrane</keyword>
<keyword evidence="3" id="KW-1185">Reference proteome</keyword>
<keyword evidence="1" id="KW-1133">Transmembrane helix</keyword>
<gene>
    <name evidence="2" type="ORF">DOMOVOI_03740</name>
</gene>
<accession>A0A9E7MR55</accession>
<proteinExistence type="predicted"/>